<dbReference type="InterPro" id="IPR046895">
    <property type="entry name" value="ABC-3C_MC8"/>
</dbReference>
<dbReference type="Proteomes" id="UP000291236">
    <property type="component" value="Chromosome"/>
</dbReference>
<keyword evidence="3" id="KW-1185">Reference proteome</keyword>
<name>A0A4P2VMU0_FLUSA</name>
<keyword evidence="1" id="KW-0472">Membrane</keyword>
<organism evidence="2 3">
    <name type="scientific">Fluviispira sanaruensis</name>
    <dbReference type="NCBI Taxonomy" id="2493639"/>
    <lineage>
        <taxon>Bacteria</taxon>
        <taxon>Pseudomonadati</taxon>
        <taxon>Bdellovibrionota</taxon>
        <taxon>Oligoflexia</taxon>
        <taxon>Silvanigrellales</taxon>
        <taxon>Silvanigrellaceae</taxon>
        <taxon>Fluviispira</taxon>
    </lineage>
</organism>
<keyword evidence="1" id="KW-1133">Transmembrane helix</keyword>
<dbReference type="KEGG" id="sbf:JCM31447_25750"/>
<accession>A0A4P2VMU0</accession>
<keyword evidence="1" id="KW-0812">Transmembrane</keyword>
<dbReference type="RefSeq" id="WP_130611265.1">
    <property type="nucleotide sequence ID" value="NZ_AP019368.1"/>
</dbReference>
<dbReference type="Pfam" id="PF20295">
    <property type="entry name" value="MC8"/>
    <property type="match status" value="1"/>
</dbReference>
<dbReference type="OrthoDB" id="7066945at2"/>
<dbReference type="EMBL" id="AP019368">
    <property type="protein sequence ID" value="BBH54118.1"/>
    <property type="molecule type" value="Genomic_DNA"/>
</dbReference>
<feature type="transmembrane region" description="Helical" evidence="1">
    <location>
        <begin position="46"/>
        <end position="64"/>
    </location>
</feature>
<gene>
    <name evidence="2" type="ORF">JCM31447_25750</name>
</gene>
<evidence type="ECO:0000313" key="2">
    <source>
        <dbReference type="EMBL" id="BBH54118.1"/>
    </source>
</evidence>
<evidence type="ECO:0000313" key="3">
    <source>
        <dbReference type="Proteomes" id="UP000291236"/>
    </source>
</evidence>
<protein>
    <submittedName>
        <fullName evidence="2">Uncharacterized protein</fullName>
    </submittedName>
</protein>
<proteinExistence type="predicted"/>
<sequence length="82" mass="9753">MLRPSKHSHPDYTVINISFLILKHLKKERIEDYEKLKKIIKKKFNGSNNLFLPSLNFLFLLGLIEYRPKSDTVEYLGNNENF</sequence>
<dbReference type="AlphaFoldDB" id="A0A4P2VMU0"/>
<reference evidence="2 3" key="1">
    <citation type="submission" date="2018-12" db="EMBL/GenBank/DDBJ databases">
        <title>Rubrispira sanarue gen. nov., sp., nov., a member of the order Silvanigrellales, isolated from a brackish lake in Hamamatsu Japan.</title>
        <authorList>
            <person name="Maejima Y."/>
            <person name="Iino T."/>
            <person name="Muraguchi Y."/>
            <person name="Fukuda K."/>
            <person name="Nojiri H."/>
            <person name="Ohkuma M."/>
            <person name="Moriuchi R."/>
            <person name="Dohra H."/>
            <person name="Kimbara K."/>
            <person name="Shintani M."/>
        </authorList>
    </citation>
    <scope>NUCLEOTIDE SEQUENCE [LARGE SCALE GENOMIC DNA]</scope>
    <source>
        <strain evidence="2 3">RF1110005</strain>
    </source>
</reference>
<evidence type="ECO:0000256" key="1">
    <source>
        <dbReference type="SAM" id="Phobius"/>
    </source>
</evidence>